<evidence type="ECO:0000313" key="2">
    <source>
        <dbReference type="Proteomes" id="UP000765509"/>
    </source>
</evidence>
<dbReference type="EMBL" id="AVOT02001989">
    <property type="protein sequence ID" value="MBW0468827.1"/>
    <property type="molecule type" value="Genomic_DNA"/>
</dbReference>
<gene>
    <name evidence="1" type="ORF">O181_008542</name>
</gene>
<proteinExistence type="predicted"/>
<protein>
    <submittedName>
        <fullName evidence="1">Uncharacterized protein</fullName>
    </submittedName>
</protein>
<name>A0A9Q3BPY6_9BASI</name>
<sequence>MLIGKYAIKVRITKELSRKHQVFPESSIKPYHKTGKDRFRSRNKSNTPQDIVRVEVSPGLVKIIIKARKIRFNGKDYRKYLVRLKNQTADKDKWLAEDAIPDGELHLTILSAFKRA</sequence>
<keyword evidence="2" id="KW-1185">Reference proteome</keyword>
<accession>A0A9Q3BPY6</accession>
<organism evidence="1 2">
    <name type="scientific">Austropuccinia psidii MF-1</name>
    <dbReference type="NCBI Taxonomy" id="1389203"/>
    <lineage>
        <taxon>Eukaryota</taxon>
        <taxon>Fungi</taxon>
        <taxon>Dikarya</taxon>
        <taxon>Basidiomycota</taxon>
        <taxon>Pucciniomycotina</taxon>
        <taxon>Pucciniomycetes</taxon>
        <taxon>Pucciniales</taxon>
        <taxon>Sphaerophragmiaceae</taxon>
        <taxon>Austropuccinia</taxon>
    </lineage>
</organism>
<evidence type="ECO:0000313" key="1">
    <source>
        <dbReference type="EMBL" id="MBW0468827.1"/>
    </source>
</evidence>
<reference evidence="1" key="1">
    <citation type="submission" date="2021-03" db="EMBL/GenBank/DDBJ databases">
        <title>Draft genome sequence of rust myrtle Austropuccinia psidii MF-1, a brazilian biotype.</title>
        <authorList>
            <person name="Quecine M.C."/>
            <person name="Pachon D.M.R."/>
            <person name="Bonatelli M.L."/>
            <person name="Correr F.H."/>
            <person name="Franceschini L.M."/>
            <person name="Leite T.F."/>
            <person name="Margarido G.R.A."/>
            <person name="Almeida C.A."/>
            <person name="Ferrarezi J.A."/>
            <person name="Labate C.A."/>
        </authorList>
    </citation>
    <scope>NUCLEOTIDE SEQUENCE</scope>
    <source>
        <strain evidence="1">MF-1</strain>
    </source>
</reference>
<dbReference type="Proteomes" id="UP000765509">
    <property type="component" value="Unassembled WGS sequence"/>
</dbReference>
<dbReference type="AlphaFoldDB" id="A0A9Q3BPY6"/>
<dbReference type="OrthoDB" id="3929326at2759"/>
<comment type="caution">
    <text evidence="1">The sequence shown here is derived from an EMBL/GenBank/DDBJ whole genome shotgun (WGS) entry which is preliminary data.</text>
</comment>